<evidence type="ECO:0000259" key="11">
    <source>
        <dbReference type="PROSITE" id="PS50052"/>
    </source>
</evidence>
<dbReference type="Gene3D" id="1.10.20.140">
    <property type="match status" value="1"/>
</dbReference>
<proteinExistence type="inferred from homology"/>
<dbReference type="GO" id="GO:0005524">
    <property type="term" value="F:ATP binding"/>
    <property type="evidence" value="ECO:0007669"/>
    <property type="project" value="UniProtKB-UniRule"/>
</dbReference>
<comment type="cofactor">
    <cofactor evidence="1 10">
        <name>Mg(2+)</name>
        <dbReference type="ChEBI" id="CHEBI:18420"/>
    </cofactor>
</comment>
<dbReference type="Proteomes" id="UP001348817">
    <property type="component" value="Chromosome"/>
</dbReference>
<evidence type="ECO:0000256" key="7">
    <source>
        <dbReference type="ARBA" id="ARBA00022840"/>
    </source>
</evidence>
<gene>
    <name evidence="12" type="primary">miaA1</name>
    <name evidence="10" type="synonym">miaA</name>
    <name evidence="12" type="ORF">FUAX_28170</name>
</gene>
<dbReference type="PROSITE" id="PS50052">
    <property type="entry name" value="GUANYLATE_KINASE_2"/>
    <property type="match status" value="1"/>
</dbReference>
<dbReference type="HAMAP" id="MF_00185">
    <property type="entry name" value="IPP_trans"/>
    <property type="match status" value="1"/>
</dbReference>
<evidence type="ECO:0000256" key="5">
    <source>
        <dbReference type="ARBA" id="ARBA00022694"/>
    </source>
</evidence>
<dbReference type="InterPro" id="IPR008144">
    <property type="entry name" value="Guanylate_kin-like_dom"/>
</dbReference>
<dbReference type="SUPFAM" id="SSF52540">
    <property type="entry name" value="P-loop containing nucleoside triphosphate hydrolases"/>
    <property type="match status" value="2"/>
</dbReference>
<dbReference type="Gene3D" id="3.40.50.300">
    <property type="entry name" value="P-loop containing nucleotide triphosphate hydrolases"/>
    <property type="match status" value="1"/>
</dbReference>
<accession>A0AAU9CM19</accession>
<dbReference type="EMBL" id="AP025314">
    <property type="protein sequence ID" value="BDD10385.1"/>
    <property type="molecule type" value="Genomic_DNA"/>
</dbReference>
<comment type="similarity">
    <text evidence="3 10">Belongs to the IPP transferase family.</text>
</comment>
<keyword evidence="7 10" id="KW-0067">ATP-binding</keyword>
<evidence type="ECO:0000256" key="2">
    <source>
        <dbReference type="ARBA" id="ARBA00003213"/>
    </source>
</evidence>
<dbReference type="RefSeq" id="WP_338391945.1">
    <property type="nucleotide sequence ID" value="NZ_AP025314.1"/>
</dbReference>
<evidence type="ECO:0000256" key="3">
    <source>
        <dbReference type="ARBA" id="ARBA00005842"/>
    </source>
</evidence>
<feature type="binding site" evidence="10">
    <location>
        <begin position="13"/>
        <end position="20"/>
    </location>
    <ligand>
        <name>ATP</name>
        <dbReference type="ChEBI" id="CHEBI:30616"/>
    </ligand>
</feature>
<organism evidence="12 13">
    <name type="scientific">Fulvitalea axinellae</name>
    <dbReference type="NCBI Taxonomy" id="1182444"/>
    <lineage>
        <taxon>Bacteria</taxon>
        <taxon>Pseudomonadati</taxon>
        <taxon>Bacteroidota</taxon>
        <taxon>Cytophagia</taxon>
        <taxon>Cytophagales</taxon>
        <taxon>Persicobacteraceae</taxon>
        <taxon>Fulvitalea</taxon>
    </lineage>
</organism>
<reference evidence="12 13" key="1">
    <citation type="submission" date="2021-12" db="EMBL/GenBank/DDBJ databases">
        <title>Genome sequencing of bacteria with rrn-lacking chromosome and rrn-plasmid.</title>
        <authorList>
            <person name="Anda M."/>
            <person name="Iwasaki W."/>
        </authorList>
    </citation>
    <scope>NUCLEOTIDE SEQUENCE [LARGE SCALE GENOMIC DNA]</scope>
    <source>
        <strain evidence="12 13">DSM 100852</strain>
    </source>
</reference>
<keyword evidence="6 10" id="KW-0547">Nucleotide-binding</keyword>
<dbReference type="GO" id="GO:0006400">
    <property type="term" value="P:tRNA modification"/>
    <property type="evidence" value="ECO:0007669"/>
    <property type="project" value="TreeGrafter"/>
</dbReference>
<dbReference type="InterPro" id="IPR039657">
    <property type="entry name" value="Dimethylallyltransferase"/>
</dbReference>
<comment type="caution">
    <text evidence="10">Lacks conserved residue(s) required for the propagation of feature annotation.</text>
</comment>
<comment type="subunit">
    <text evidence="10">Monomer.</text>
</comment>
<dbReference type="NCBIfam" id="TIGR00174">
    <property type="entry name" value="miaA"/>
    <property type="match status" value="1"/>
</dbReference>
<feature type="binding site" evidence="10">
    <location>
        <begin position="15"/>
        <end position="20"/>
    </location>
    <ligand>
        <name>substrate</name>
    </ligand>
</feature>
<evidence type="ECO:0000256" key="8">
    <source>
        <dbReference type="ARBA" id="ARBA00022842"/>
    </source>
</evidence>
<keyword evidence="4 10" id="KW-0808">Transferase</keyword>
<evidence type="ECO:0000256" key="6">
    <source>
        <dbReference type="ARBA" id="ARBA00022741"/>
    </source>
</evidence>
<comment type="function">
    <text evidence="2 10">Catalyzes the transfer of a dimethylallyl group onto the adenine at position 37 in tRNAs that read codons beginning with uridine, leading to the formation of N6-(dimethylallyl)adenosine (i(6)A).</text>
</comment>
<feature type="site" description="Interaction with substrate tRNA" evidence="10">
    <location>
        <position position="126"/>
    </location>
</feature>
<keyword evidence="5 10" id="KW-0819">tRNA processing</keyword>
<keyword evidence="13" id="KW-1185">Reference proteome</keyword>
<dbReference type="InterPro" id="IPR018022">
    <property type="entry name" value="IPT"/>
</dbReference>
<comment type="catalytic activity">
    <reaction evidence="9 10">
        <text>adenosine(37) in tRNA + dimethylallyl diphosphate = N(6)-dimethylallyladenosine(37) in tRNA + diphosphate</text>
        <dbReference type="Rhea" id="RHEA:26482"/>
        <dbReference type="Rhea" id="RHEA-COMP:10162"/>
        <dbReference type="Rhea" id="RHEA-COMP:10375"/>
        <dbReference type="ChEBI" id="CHEBI:33019"/>
        <dbReference type="ChEBI" id="CHEBI:57623"/>
        <dbReference type="ChEBI" id="CHEBI:74411"/>
        <dbReference type="ChEBI" id="CHEBI:74415"/>
        <dbReference type="EC" id="2.5.1.75"/>
    </reaction>
</comment>
<feature type="domain" description="Guanylate kinase-like" evidence="11">
    <location>
        <begin position="6"/>
        <end position="213"/>
    </location>
</feature>
<keyword evidence="8 10" id="KW-0460">Magnesium</keyword>
<feature type="site" description="Interaction with substrate tRNA" evidence="10">
    <location>
        <position position="104"/>
    </location>
</feature>
<dbReference type="PANTHER" id="PTHR11088:SF60">
    <property type="entry name" value="TRNA DIMETHYLALLYLTRANSFERASE"/>
    <property type="match status" value="1"/>
</dbReference>
<sequence length="301" mass="34333">MNLEKNKLIVIEGPTAVGKTALCVNLAKKLGTEVVSADSRQFFKEMAIGTAKPTVEEMDGVKHHFVNCRSVKEPYSAGSYEVDALEVIGKLFETHDSVILTGGSGLYIQAVCDGMDAFPPIPTEIRDRWTRRIDEEGVTKIAQELAEADPATYELVDTLNPRRVLRAMEVLEVTGKGLAEWHSGTKPRDFDIVRIGLERDREELYERINLRVDLMLEAGLMDEVKRLTQWKELTALKTVGYKEIFGYLDGEYDMEEAIRLVKRNTRRYAKRQLSWFKRDEEMTWFHPEDEAGIINHINAHS</sequence>
<dbReference type="InterPro" id="IPR027417">
    <property type="entry name" value="P-loop_NTPase"/>
</dbReference>
<dbReference type="Pfam" id="PF01715">
    <property type="entry name" value="IPPT"/>
    <property type="match status" value="1"/>
</dbReference>
<feature type="region of interest" description="Interaction with substrate tRNA" evidence="10">
    <location>
        <begin position="38"/>
        <end position="41"/>
    </location>
</feature>
<dbReference type="KEGG" id="fax:FUAX_28170"/>
<evidence type="ECO:0000256" key="9">
    <source>
        <dbReference type="ARBA" id="ARBA00049563"/>
    </source>
</evidence>
<name>A0AAU9CM19_9BACT</name>
<dbReference type="PANTHER" id="PTHR11088">
    <property type="entry name" value="TRNA DIMETHYLALLYLTRANSFERASE"/>
    <property type="match status" value="1"/>
</dbReference>
<dbReference type="EC" id="2.5.1.75" evidence="10"/>
<evidence type="ECO:0000256" key="1">
    <source>
        <dbReference type="ARBA" id="ARBA00001946"/>
    </source>
</evidence>
<dbReference type="GO" id="GO:0052381">
    <property type="term" value="F:tRNA dimethylallyltransferase activity"/>
    <property type="evidence" value="ECO:0007669"/>
    <property type="project" value="UniProtKB-UniRule"/>
</dbReference>
<evidence type="ECO:0000256" key="4">
    <source>
        <dbReference type="ARBA" id="ARBA00022679"/>
    </source>
</evidence>
<evidence type="ECO:0000256" key="10">
    <source>
        <dbReference type="HAMAP-Rule" id="MF_00185"/>
    </source>
</evidence>
<dbReference type="AlphaFoldDB" id="A0AAU9CM19"/>
<protein>
    <recommendedName>
        <fullName evidence="10">tRNA dimethylallyltransferase</fullName>
        <ecNumber evidence="10">2.5.1.75</ecNumber>
    </recommendedName>
    <alternativeName>
        <fullName evidence="10">Dimethylallyl diphosphate:tRNA dimethylallyltransferase</fullName>
        <shortName evidence="10">DMAPP:tRNA dimethylallyltransferase</shortName>
        <shortName evidence="10">DMATase</shortName>
    </alternativeName>
    <alternativeName>
        <fullName evidence="10">Isopentenyl-diphosphate:tRNA isopentenyltransferase</fullName>
        <shortName evidence="10">IPP transferase</shortName>
        <shortName evidence="10">IPPT</shortName>
        <shortName evidence="10">IPTase</shortName>
    </alternativeName>
</protein>
<evidence type="ECO:0000313" key="12">
    <source>
        <dbReference type="EMBL" id="BDD10385.1"/>
    </source>
</evidence>
<evidence type="ECO:0000313" key="13">
    <source>
        <dbReference type="Proteomes" id="UP001348817"/>
    </source>
</evidence>